<evidence type="ECO:0000256" key="10">
    <source>
        <dbReference type="ARBA" id="ARBA00023157"/>
    </source>
</evidence>
<keyword evidence="8" id="KW-0297">G-protein coupled receptor</keyword>
<dbReference type="CDD" id="cd15285">
    <property type="entry name" value="7tmC_mGluR_group1"/>
    <property type="match status" value="1"/>
</dbReference>
<dbReference type="GO" id="GO:0004930">
    <property type="term" value="F:G protein-coupled receptor activity"/>
    <property type="evidence" value="ECO:0007669"/>
    <property type="project" value="UniProtKB-KW"/>
</dbReference>
<dbReference type="GO" id="GO:0005886">
    <property type="term" value="C:plasma membrane"/>
    <property type="evidence" value="ECO:0007669"/>
    <property type="project" value="UniProtKB-SubCell"/>
</dbReference>
<dbReference type="PRINTS" id="PR00248">
    <property type="entry name" value="GPCRMGR"/>
</dbReference>
<evidence type="ECO:0000256" key="4">
    <source>
        <dbReference type="ARBA" id="ARBA00022553"/>
    </source>
</evidence>
<keyword evidence="6 16" id="KW-0732">Signal</keyword>
<dbReference type="Pfam" id="PF01094">
    <property type="entry name" value="ANF_receptor"/>
    <property type="match status" value="1"/>
</dbReference>
<dbReference type="InterPro" id="IPR028082">
    <property type="entry name" value="Peripla_BP_I"/>
</dbReference>
<evidence type="ECO:0000256" key="3">
    <source>
        <dbReference type="ARBA" id="ARBA00022475"/>
    </source>
</evidence>
<dbReference type="InterPro" id="IPR000162">
    <property type="entry name" value="GPCR_3_mtglu_rcpt"/>
</dbReference>
<keyword evidence="12" id="KW-0325">Glycoprotein</keyword>
<dbReference type="InterPro" id="IPR017978">
    <property type="entry name" value="GPCR_3_C"/>
</dbReference>
<feature type="compositionally biased region" description="Basic and acidic residues" evidence="14">
    <location>
        <begin position="945"/>
        <end position="954"/>
    </location>
</feature>
<dbReference type="Gene3D" id="3.40.50.2300">
    <property type="match status" value="2"/>
</dbReference>
<dbReference type="InterPro" id="IPR050726">
    <property type="entry name" value="mGluR"/>
</dbReference>
<feature type="transmembrane region" description="Helical" evidence="15">
    <location>
        <begin position="579"/>
        <end position="601"/>
    </location>
</feature>
<feature type="chain" id="PRO_5036469116" description="G-protein coupled receptors family 3 profile domain-containing protein" evidence="16">
    <location>
        <begin position="18"/>
        <end position="1272"/>
    </location>
</feature>
<organism evidence="18 19">
    <name type="scientific">Magallana gigas</name>
    <name type="common">Pacific oyster</name>
    <name type="synonym">Crassostrea gigas</name>
    <dbReference type="NCBI Taxonomy" id="29159"/>
    <lineage>
        <taxon>Eukaryota</taxon>
        <taxon>Metazoa</taxon>
        <taxon>Spiralia</taxon>
        <taxon>Lophotrochozoa</taxon>
        <taxon>Mollusca</taxon>
        <taxon>Bivalvia</taxon>
        <taxon>Autobranchia</taxon>
        <taxon>Pteriomorphia</taxon>
        <taxon>Ostreida</taxon>
        <taxon>Ostreoidea</taxon>
        <taxon>Ostreidae</taxon>
        <taxon>Magallana</taxon>
    </lineage>
</organism>
<dbReference type="GO" id="GO:0007206">
    <property type="term" value="P:phospholipase C-activating G protein-coupled glutamate receptor signaling pathway"/>
    <property type="evidence" value="ECO:0007669"/>
    <property type="project" value="UniProtKB-ARBA"/>
</dbReference>
<dbReference type="InterPro" id="IPR017979">
    <property type="entry name" value="GPCR_3_CS"/>
</dbReference>
<reference evidence="18" key="1">
    <citation type="submission" date="2022-08" db="UniProtKB">
        <authorList>
            <consortium name="EnsemblMetazoa"/>
        </authorList>
    </citation>
    <scope>IDENTIFICATION</scope>
    <source>
        <strain evidence="18">05x7-T-G4-1.051#20</strain>
    </source>
</reference>
<feature type="transmembrane region" description="Helical" evidence="15">
    <location>
        <begin position="797"/>
        <end position="817"/>
    </location>
</feature>
<dbReference type="AlphaFoldDB" id="A0A8W8JI48"/>
<evidence type="ECO:0000256" key="14">
    <source>
        <dbReference type="SAM" id="MobiDB-lite"/>
    </source>
</evidence>
<dbReference type="FunFam" id="3.40.50.2300:FF:000219">
    <property type="entry name" value="Glutamate metabotropic receptor 5"/>
    <property type="match status" value="1"/>
</dbReference>
<evidence type="ECO:0000256" key="7">
    <source>
        <dbReference type="ARBA" id="ARBA00022989"/>
    </source>
</evidence>
<dbReference type="InterPro" id="IPR000337">
    <property type="entry name" value="GPCR_3"/>
</dbReference>
<feature type="region of interest" description="Disordered" evidence="14">
    <location>
        <begin position="914"/>
        <end position="961"/>
    </location>
</feature>
<feature type="transmembrane region" description="Helical" evidence="15">
    <location>
        <begin position="690"/>
        <end position="712"/>
    </location>
</feature>
<dbReference type="FunFam" id="2.10.50.30:FF:000001">
    <property type="entry name" value="metabotropic glutamate receptor 1"/>
    <property type="match status" value="1"/>
</dbReference>
<proteinExistence type="inferred from homology"/>
<dbReference type="Gene3D" id="2.10.50.30">
    <property type="entry name" value="GPCR, family 3, nine cysteines domain"/>
    <property type="match status" value="1"/>
</dbReference>
<keyword evidence="7 15" id="KW-1133">Transmembrane helix</keyword>
<evidence type="ECO:0000313" key="18">
    <source>
        <dbReference type="EnsemblMetazoa" id="G18711.4:cds"/>
    </source>
</evidence>
<keyword evidence="5 15" id="KW-0812">Transmembrane</keyword>
<evidence type="ECO:0000256" key="12">
    <source>
        <dbReference type="ARBA" id="ARBA00023180"/>
    </source>
</evidence>
<evidence type="ECO:0000256" key="1">
    <source>
        <dbReference type="ARBA" id="ARBA00004651"/>
    </source>
</evidence>
<dbReference type="InterPro" id="IPR011500">
    <property type="entry name" value="GPCR_3_9-Cys_dom"/>
</dbReference>
<dbReference type="Pfam" id="PF07562">
    <property type="entry name" value="NCD3G"/>
    <property type="match status" value="1"/>
</dbReference>
<feature type="signal peptide" evidence="16">
    <location>
        <begin position="1"/>
        <end position="17"/>
    </location>
</feature>
<dbReference type="InterPro" id="IPR038550">
    <property type="entry name" value="GPCR_3_9-Cys_sf"/>
</dbReference>
<feature type="transmembrane region" description="Helical" evidence="15">
    <location>
        <begin position="769"/>
        <end position="791"/>
    </location>
</feature>
<evidence type="ECO:0000256" key="15">
    <source>
        <dbReference type="SAM" id="Phobius"/>
    </source>
</evidence>
<name>A0A8W8JI48_MAGGI</name>
<dbReference type="Proteomes" id="UP000005408">
    <property type="component" value="Unassembled WGS sequence"/>
</dbReference>
<evidence type="ECO:0000256" key="11">
    <source>
        <dbReference type="ARBA" id="ARBA00023170"/>
    </source>
</evidence>
<feature type="transmembrane region" description="Helical" evidence="15">
    <location>
        <begin position="616"/>
        <end position="636"/>
    </location>
</feature>
<keyword evidence="11" id="KW-0675">Receptor</keyword>
<dbReference type="InterPro" id="IPR001828">
    <property type="entry name" value="ANF_lig-bd_rcpt"/>
</dbReference>
<accession>A0A8W8JI48</accession>
<evidence type="ECO:0000256" key="2">
    <source>
        <dbReference type="ARBA" id="ARBA00007242"/>
    </source>
</evidence>
<evidence type="ECO:0000259" key="17">
    <source>
        <dbReference type="PROSITE" id="PS50259"/>
    </source>
</evidence>
<evidence type="ECO:0000256" key="13">
    <source>
        <dbReference type="ARBA" id="ARBA00023224"/>
    </source>
</evidence>
<evidence type="ECO:0000256" key="16">
    <source>
        <dbReference type="SAM" id="SignalP"/>
    </source>
</evidence>
<evidence type="ECO:0000313" key="19">
    <source>
        <dbReference type="Proteomes" id="UP000005408"/>
    </source>
</evidence>
<dbReference type="SUPFAM" id="SSF53822">
    <property type="entry name" value="Periplasmic binding protein-like I"/>
    <property type="match status" value="1"/>
</dbReference>
<feature type="domain" description="G-protein coupled receptors family 3 profile" evidence="17">
    <location>
        <begin position="578"/>
        <end position="839"/>
    </location>
</feature>
<keyword evidence="4" id="KW-0597">Phosphoprotein</keyword>
<keyword evidence="9 15" id="KW-0472">Membrane</keyword>
<evidence type="ECO:0000256" key="9">
    <source>
        <dbReference type="ARBA" id="ARBA00023136"/>
    </source>
</evidence>
<dbReference type="PROSITE" id="PS50259">
    <property type="entry name" value="G_PROTEIN_RECEP_F3_4"/>
    <property type="match status" value="1"/>
</dbReference>
<comment type="similarity">
    <text evidence="2">Belongs to the G-protein coupled receptor 3 family.</text>
</comment>
<dbReference type="PRINTS" id="PR00593">
    <property type="entry name" value="MTABOTROPICR"/>
</dbReference>
<evidence type="ECO:0000256" key="5">
    <source>
        <dbReference type="ARBA" id="ARBA00022692"/>
    </source>
</evidence>
<keyword evidence="10" id="KW-1015">Disulfide bond</keyword>
<feature type="transmembrane region" description="Helical" evidence="15">
    <location>
        <begin position="738"/>
        <end position="757"/>
    </location>
</feature>
<dbReference type="PROSITE" id="PS00981">
    <property type="entry name" value="G_PROTEIN_RECEP_F3_3"/>
    <property type="match status" value="1"/>
</dbReference>
<feature type="transmembrane region" description="Helical" evidence="15">
    <location>
        <begin position="648"/>
        <end position="669"/>
    </location>
</feature>
<dbReference type="EnsemblMetazoa" id="G18711.4">
    <property type="protein sequence ID" value="G18711.4:cds"/>
    <property type="gene ID" value="G18711"/>
</dbReference>
<sequence length="1272" mass="143575">MDIFRCSLLLFVMSVFAEKRRIARSDPEGDLVIGALFPVHKGPKDLTGYTRTCGEVWEQYGIHRVEIFLRTLEEINNDSSLLPNITLGYDIRDSCWYSPICLEQSIDFIKDSIASLDESESKNTTDGCKTENRKPIVGLIGPGTSQNTIQVQNLLQIFKLPQIGYSATSMELSDKNLYKYFMRVVPSDMFQAQALLDIVLQFNWTYISTVHTDGNYGQRGIESFIKLADDAGVCIAKSAKIARGATDEEHTEIIKTLMKKQRARVVICFCDGETVRSLYNATTMVPGAKNHFLVVGSDGWNDRPDVVRGNEENVAGGMSIKLTSPKIADFDEYFNNLNPYTNSRNPWFKEFWAKTYDCTFNDYSVQEKGFKKCTGKETRREREYVQDSKLGFVINAVYTMAHALHNMQVNICGSNKGLCPEMLPVKGDLYLDYLLNVSLTTYSNYELHYDANGDPPARYDIMNFQKIKDEAGNVTYKYVRVGSWETGQLSMNESLIYWPSSGFGSEVESVCSDPCTKGSVKKLDDQTKCCWTCIPCKENEIMMDSNTCKACAIGWWPNEELTACKEINIEYLSWYDNEAVIVVAVSCCGIFATLWIGVIFLRHHDTPVVKASTRELMYIIMLGIIMAYSSNFVLLAKPTIVTCYFSRILPGLSFSLIYGSLVTKTNRIARILEGTKKIITKKPRFMSASAQVIITCIVVGIECAIITVMLIIEPADSMLDYPTVKRVRLICNTTTMGIAVPFGFDLMLIFMCTLYAIKTRNLPENFNEAKFIGFTMYTTCVIWLGFFAYYFGSEPMILTMSICIFLSATVALVLLFFPKVYVIVCAPEKNTRSAFTTSKDVRCHIGSVSYHSESGNDFGKDKMPFEKGIGFPHRKKFSFGKLKLGQKHTINNRKETASLPPNIKLNRENSMHIQVPTNQKFPWNKKDNSNSDSGDENDRLSTISSKEESRSGSEKRRRQCKQDCGCQTDADLYDNLLYRSSIRRRRAGNVCHESNGSINSDEIFLSLPVSDSTDHRGVYRLSPRHSDRSPLLGGYDSSLEGDRKGEDFYFPMNNFSNLLVHENVSAEVPFKSESLHPLNKREPLPIKRTDDSYAAGTSIKYSSESFDSKLKDNNDESEKLMENGHLVQIDEIPFNNSNSCTIHKSPPTLKIGYSDLYKRRQFPHPVIVEEKSLDKSRYPLSKMQQKTCVSPLQQTGHCNCVITDAIPGQFSRPRLSVTSYTSSAASPASADDMATYGIQKLEEEEVSMLSFRDYMKNRGIDLDMSDVQSSEV</sequence>
<comment type="subcellular location">
    <subcellularLocation>
        <location evidence="1">Cell membrane</location>
        <topology evidence="1">Multi-pass membrane protein</topology>
    </subcellularLocation>
</comment>
<evidence type="ECO:0000256" key="8">
    <source>
        <dbReference type="ARBA" id="ARBA00023040"/>
    </source>
</evidence>
<keyword evidence="19" id="KW-1185">Reference proteome</keyword>
<dbReference type="PANTHER" id="PTHR24060">
    <property type="entry name" value="METABOTROPIC GLUTAMATE RECEPTOR"/>
    <property type="match status" value="1"/>
</dbReference>
<protein>
    <recommendedName>
        <fullName evidence="17">G-protein coupled receptors family 3 profile domain-containing protein</fullName>
    </recommendedName>
</protein>
<evidence type="ECO:0000256" key="6">
    <source>
        <dbReference type="ARBA" id="ARBA00022729"/>
    </source>
</evidence>
<keyword evidence="3" id="KW-1003">Cell membrane</keyword>
<keyword evidence="13" id="KW-0807">Transducer</keyword>
<dbReference type="Pfam" id="PF00003">
    <property type="entry name" value="7tm_3"/>
    <property type="match status" value="1"/>
</dbReference>